<keyword evidence="2" id="KW-0472">Membrane</keyword>
<evidence type="ECO:0000313" key="3">
    <source>
        <dbReference type="EMBL" id="PJB89405.1"/>
    </source>
</evidence>
<evidence type="ECO:0000256" key="1">
    <source>
        <dbReference type="SAM" id="MobiDB-lite"/>
    </source>
</evidence>
<protein>
    <submittedName>
        <fullName evidence="3">Uncharacterized protein</fullName>
    </submittedName>
</protein>
<evidence type="ECO:0000256" key="2">
    <source>
        <dbReference type="SAM" id="Phobius"/>
    </source>
</evidence>
<gene>
    <name evidence="3" type="ORF">CO083_00780</name>
</gene>
<accession>A0A2M8DDY6</accession>
<dbReference type="Gene3D" id="3.40.190.10">
    <property type="entry name" value="Periplasmic binding protein-like II"/>
    <property type="match status" value="1"/>
</dbReference>
<organism evidence="3 4">
    <name type="scientific">Candidatus Roizmanbacteria bacterium CG_4_9_14_0_8_um_filter_34_12</name>
    <dbReference type="NCBI Taxonomy" id="1974840"/>
    <lineage>
        <taxon>Bacteria</taxon>
        <taxon>Candidatus Roizmaniibacteriota</taxon>
    </lineage>
</organism>
<reference evidence="4" key="1">
    <citation type="submission" date="2017-09" db="EMBL/GenBank/DDBJ databases">
        <title>Depth-based differentiation of microbial function through sediment-hosted aquifers and enrichment of novel symbionts in the deep terrestrial subsurface.</title>
        <authorList>
            <person name="Probst A.J."/>
            <person name="Ladd B."/>
            <person name="Jarett J.K."/>
            <person name="Geller-Mcgrath D.E."/>
            <person name="Sieber C.M.K."/>
            <person name="Emerson J.B."/>
            <person name="Anantharaman K."/>
            <person name="Thomas B.C."/>
            <person name="Malmstrom R."/>
            <person name="Stieglmeier M."/>
            <person name="Klingl A."/>
            <person name="Woyke T."/>
            <person name="Ryan C.M."/>
            <person name="Banfield J.F."/>
        </authorList>
    </citation>
    <scope>NUCLEOTIDE SEQUENCE [LARGE SCALE GENOMIC DNA]</scope>
</reference>
<comment type="caution">
    <text evidence="3">The sequence shown here is derived from an EMBL/GenBank/DDBJ whole genome shotgun (WGS) entry which is preliminary data.</text>
</comment>
<feature type="transmembrane region" description="Helical" evidence="2">
    <location>
        <begin position="77"/>
        <end position="98"/>
    </location>
</feature>
<name>A0A2M8DDY6_9BACT</name>
<dbReference type="Proteomes" id="UP000229706">
    <property type="component" value="Unassembled WGS sequence"/>
</dbReference>
<evidence type="ECO:0000313" key="4">
    <source>
        <dbReference type="Proteomes" id="UP000229706"/>
    </source>
</evidence>
<keyword evidence="2" id="KW-0812">Transmembrane</keyword>
<feature type="region of interest" description="Disordered" evidence="1">
    <location>
        <begin position="1"/>
        <end position="39"/>
    </location>
</feature>
<dbReference type="EMBL" id="PFTH01000032">
    <property type="protein sequence ID" value="PJB89405.1"/>
    <property type="molecule type" value="Genomic_DNA"/>
</dbReference>
<sequence>MDDKTNNDKNQTEQPPAYETVTVDDQVNQNSSGTINLQPEEVAPDVVSPDISTPAISEPFLSNNGEPVVYEENKNKYFLIGGVVFFLILVFFVLFIFFRPKIPASQQKTVNLTYWGLWEDKEIFAPLISAYQTKNPNVKID</sequence>
<dbReference type="AlphaFoldDB" id="A0A2M8DDY6"/>
<proteinExistence type="predicted"/>
<feature type="non-terminal residue" evidence="3">
    <location>
        <position position="141"/>
    </location>
</feature>
<feature type="compositionally biased region" description="Basic and acidic residues" evidence="1">
    <location>
        <begin position="1"/>
        <end position="11"/>
    </location>
</feature>
<feature type="compositionally biased region" description="Polar residues" evidence="1">
    <location>
        <begin position="23"/>
        <end position="37"/>
    </location>
</feature>
<keyword evidence="2" id="KW-1133">Transmembrane helix</keyword>